<dbReference type="Pfam" id="PF07733">
    <property type="entry name" value="DNA_pol3_alpha"/>
    <property type="match status" value="1"/>
</dbReference>
<sequence>MYLNCKTFFSLRYGTMHVETLVEQAKQLGITTLALTNINITSDAWTFVTECQKHDIKPVLGIECRNDHTRCYLLLAKNQQGWYHINKFLSHKLHTEEPFPERAPQLPDTYVIYPWGTQAPLALHDNELLGVSVRDINKLFRVDTLAIRKKLVIMQPVTYQDELHYELHQVLRAIDQNILISQLSTDTIAGPDEMFLHPADLVSHFEQYPHIVENTLALLDACEVEMKMNIPRNKKIFTNSIEEDRQLLRKLAFEGMARRYTTTEDLEQAHERIEKELDIIAKLNFESYFLITWDIIRFAQDRGFFYVGRGSGANSIVAYCLRITDVDPIELDLYFERFLNLYRSSPPDFDIDFSWKDRDTITEYIFKKYGAEHTALLGTVTTFQTHAIIRELGKAYGLPKKEIDRILTGGLSIQLNEDSIQRKILHFCQLMDNQEKSFPNHLSIHAGGILISDAPIHHYCTTYFPPKGFSTAQMDMFQAEAIGLYKFDILSQRGLGHIRDAIDLIKQNHGIDIDIHQVQAFMKDEQVKHNLRNVNTIGCFYIESPAMRQLLTKLRCDNYLSLVAASSIIRPGVAQSGMMKQYIERYNNPKSVQYLHPIIEELLKETFGIMVYQEDVIKVAHKFADMELADADRLRRAMAGKYRGLKDLEQIQLRFFRNCDAKGHPRHVSEEVWRQIASFANFSFSKAHSASFAVESYQSLYLKTYYPAEFMVAVINNFGGFYSRELYFNQLKQTGVRVHAPCVNHSDYVTNIKGKEVYVGFIHIEGLEQALAERILTERLEYGPYLHLEDFVERIAPGPEQLEILIRIGCFNFTGYTKKELLWKGSLLVRGREVKQIHHLPLFKPAPVDCTLPQLSYHTHEDAFDEIDQLGFPLQSPFSILQHNQSAYILARDFRQYIGKEIIALGYYVTMKMLRTSKGEPMCFGTFLDAEDQFVDTVHFPDSLRQYPFQKGGFYQLQGRVIAEYGVITLEISQMRKIGYFEDKAQ</sequence>
<evidence type="ECO:0000259" key="9">
    <source>
        <dbReference type="Pfam" id="PF14579"/>
    </source>
</evidence>
<dbReference type="InterPro" id="IPR040982">
    <property type="entry name" value="DNA_pol3_finger"/>
</dbReference>
<dbReference type="Gene3D" id="3.20.20.140">
    <property type="entry name" value="Metal-dependent hydrolases"/>
    <property type="match status" value="2"/>
</dbReference>
<dbReference type="Pfam" id="PF17657">
    <property type="entry name" value="DNA_pol3_finger"/>
    <property type="match status" value="1"/>
</dbReference>
<evidence type="ECO:0000256" key="2">
    <source>
        <dbReference type="ARBA" id="ARBA00022679"/>
    </source>
</evidence>
<dbReference type="NCBIfam" id="TIGR00594">
    <property type="entry name" value="polc"/>
    <property type="match status" value="1"/>
</dbReference>
<name>A0A1M7FW80_9BACT</name>
<dbReference type="OrthoDB" id="9803237at2"/>
<dbReference type="InterPro" id="IPR011708">
    <property type="entry name" value="DNA_pol3_alpha_NTPase_dom"/>
</dbReference>
<evidence type="ECO:0000256" key="4">
    <source>
        <dbReference type="ARBA" id="ARBA00022705"/>
    </source>
</evidence>
<dbReference type="InterPro" id="IPR016195">
    <property type="entry name" value="Pol/histidinol_Pase-like"/>
</dbReference>
<feature type="domain" description="PHP" evidence="7">
    <location>
        <begin position="4"/>
        <end position="98"/>
    </location>
</feature>
<dbReference type="Gene3D" id="1.10.150.870">
    <property type="match status" value="1"/>
</dbReference>
<evidence type="ECO:0000256" key="3">
    <source>
        <dbReference type="ARBA" id="ARBA00022695"/>
    </source>
</evidence>
<evidence type="ECO:0000313" key="11">
    <source>
        <dbReference type="EMBL" id="SHM08058.1"/>
    </source>
</evidence>
<dbReference type="GO" id="GO:0006260">
    <property type="term" value="P:DNA replication"/>
    <property type="evidence" value="ECO:0007669"/>
    <property type="project" value="UniProtKB-KW"/>
</dbReference>
<dbReference type="SUPFAM" id="SSF89550">
    <property type="entry name" value="PHP domain-like"/>
    <property type="match status" value="1"/>
</dbReference>
<organism evidence="11 12">
    <name type="scientific">Chitinophaga jiangningensis</name>
    <dbReference type="NCBI Taxonomy" id="1419482"/>
    <lineage>
        <taxon>Bacteria</taxon>
        <taxon>Pseudomonadati</taxon>
        <taxon>Bacteroidota</taxon>
        <taxon>Chitinophagia</taxon>
        <taxon>Chitinophagales</taxon>
        <taxon>Chitinophagaceae</taxon>
        <taxon>Chitinophaga</taxon>
    </lineage>
</organism>
<dbReference type="InterPro" id="IPR004805">
    <property type="entry name" value="DnaE2/DnaE/PolC"/>
</dbReference>
<reference evidence="11 12" key="1">
    <citation type="submission" date="2016-11" db="EMBL/GenBank/DDBJ databases">
        <authorList>
            <person name="Jaros S."/>
            <person name="Januszkiewicz K."/>
            <person name="Wedrychowicz H."/>
        </authorList>
    </citation>
    <scope>NUCLEOTIDE SEQUENCE [LARGE SCALE GENOMIC DNA]</scope>
    <source>
        <strain evidence="11 12">DSM 27406</strain>
    </source>
</reference>
<keyword evidence="4" id="KW-0235">DNA replication</keyword>
<evidence type="ECO:0000259" key="8">
    <source>
        <dbReference type="Pfam" id="PF07733"/>
    </source>
</evidence>
<dbReference type="Proteomes" id="UP000184420">
    <property type="component" value="Unassembled WGS sequence"/>
</dbReference>
<feature type="domain" description="DNA polymerase III alpha subunit finger" evidence="10">
    <location>
        <begin position="496"/>
        <end position="661"/>
    </location>
</feature>
<keyword evidence="12" id="KW-1185">Reference proteome</keyword>
<evidence type="ECO:0000313" key="12">
    <source>
        <dbReference type="Proteomes" id="UP000184420"/>
    </source>
</evidence>
<dbReference type="CDD" id="cd07431">
    <property type="entry name" value="PHP_PolIIIA"/>
    <property type="match status" value="1"/>
</dbReference>
<dbReference type="GO" id="GO:0003887">
    <property type="term" value="F:DNA-directed DNA polymerase activity"/>
    <property type="evidence" value="ECO:0007669"/>
    <property type="project" value="UniProtKB-KW"/>
</dbReference>
<feature type="domain" description="DNA polymerase helix-hairpin-helix motif" evidence="9">
    <location>
        <begin position="735"/>
        <end position="821"/>
    </location>
</feature>
<comment type="catalytic activity">
    <reaction evidence="6">
        <text>DNA(n) + a 2'-deoxyribonucleoside 5'-triphosphate = DNA(n+1) + diphosphate</text>
        <dbReference type="Rhea" id="RHEA:22508"/>
        <dbReference type="Rhea" id="RHEA-COMP:17339"/>
        <dbReference type="Rhea" id="RHEA-COMP:17340"/>
        <dbReference type="ChEBI" id="CHEBI:33019"/>
        <dbReference type="ChEBI" id="CHEBI:61560"/>
        <dbReference type="ChEBI" id="CHEBI:173112"/>
        <dbReference type="EC" id="2.7.7.7"/>
    </reaction>
</comment>
<keyword evidence="2" id="KW-0808">Transferase</keyword>
<dbReference type="RefSeq" id="WP_073083411.1">
    <property type="nucleotide sequence ID" value="NZ_FRBL01000006.1"/>
</dbReference>
<dbReference type="Pfam" id="PF02811">
    <property type="entry name" value="PHP"/>
    <property type="match status" value="1"/>
</dbReference>
<keyword evidence="3" id="KW-0548">Nucleotidyltransferase</keyword>
<keyword evidence="5" id="KW-0239">DNA-directed DNA polymerase</keyword>
<evidence type="ECO:0000259" key="10">
    <source>
        <dbReference type="Pfam" id="PF17657"/>
    </source>
</evidence>
<dbReference type="GO" id="GO:0008408">
    <property type="term" value="F:3'-5' exonuclease activity"/>
    <property type="evidence" value="ECO:0007669"/>
    <property type="project" value="InterPro"/>
</dbReference>
<dbReference type="PANTHER" id="PTHR32294">
    <property type="entry name" value="DNA POLYMERASE III SUBUNIT ALPHA"/>
    <property type="match status" value="1"/>
</dbReference>
<accession>A0A1M7FW80</accession>
<protein>
    <recommendedName>
        <fullName evidence="1">DNA-directed DNA polymerase</fullName>
        <ecNumber evidence="1">2.7.7.7</ecNumber>
    </recommendedName>
</protein>
<evidence type="ECO:0000256" key="6">
    <source>
        <dbReference type="ARBA" id="ARBA00049244"/>
    </source>
</evidence>
<feature type="domain" description="Bacterial DNA polymerase III alpha subunit NTPase" evidence="8">
    <location>
        <begin position="247"/>
        <end position="490"/>
    </location>
</feature>
<dbReference type="InterPro" id="IPR004013">
    <property type="entry name" value="PHP_dom"/>
</dbReference>
<evidence type="ECO:0000256" key="1">
    <source>
        <dbReference type="ARBA" id="ARBA00012417"/>
    </source>
</evidence>
<dbReference type="AlphaFoldDB" id="A0A1M7FW80"/>
<dbReference type="Pfam" id="PF14579">
    <property type="entry name" value="HHH_6"/>
    <property type="match status" value="1"/>
</dbReference>
<evidence type="ECO:0000256" key="5">
    <source>
        <dbReference type="ARBA" id="ARBA00022932"/>
    </source>
</evidence>
<dbReference type="STRING" id="1419482.SAMN05444266_106291"/>
<gene>
    <name evidence="11" type="ORF">SAMN05444266_106291</name>
</gene>
<dbReference type="InterPro" id="IPR029460">
    <property type="entry name" value="DNAPol_HHH"/>
</dbReference>
<dbReference type="EMBL" id="FRBL01000006">
    <property type="protein sequence ID" value="SHM08058.1"/>
    <property type="molecule type" value="Genomic_DNA"/>
</dbReference>
<evidence type="ECO:0000259" key="7">
    <source>
        <dbReference type="Pfam" id="PF02811"/>
    </source>
</evidence>
<proteinExistence type="predicted"/>
<dbReference type="EC" id="2.7.7.7" evidence="1"/>